<evidence type="ECO:0000256" key="2">
    <source>
        <dbReference type="SAM" id="MobiDB-lite"/>
    </source>
</evidence>
<feature type="coiled-coil region" evidence="1">
    <location>
        <begin position="216"/>
        <end position="274"/>
    </location>
</feature>
<dbReference type="VEuPathDB" id="CryptoDB:Cvel_14821"/>
<dbReference type="GO" id="GO:0036064">
    <property type="term" value="C:ciliary basal body"/>
    <property type="evidence" value="ECO:0007669"/>
    <property type="project" value="TreeGrafter"/>
</dbReference>
<dbReference type="GO" id="GO:0003341">
    <property type="term" value="P:cilium movement"/>
    <property type="evidence" value="ECO:0007669"/>
    <property type="project" value="InterPro"/>
</dbReference>
<accession>A0A0G4F3J2</accession>
<name>A0A0G4F3J2_9ALVE</name>
<dbReference type="GO" id="GO:0036158">
    <property type="term" value="P:outer dynein arm assembly"/>
    <property type="evidence" value="ECO:0007669"/>
    <property type="project" value="InterPro"/>
</dbReference>
<evidence type="ECO:0000256" key="1">
    <source>
        <dbReference type="SAM" id="Coils"/>
    </source>
</evidence>
<feature type="compositionally biased region" description="Polar residues" evidence="2">
    <location>
        <begin position="172"/>
        <end position="183"/>
    </location>
</feature>
<dbReference type="PANTHER" id="PTHR46518">
    <property type="entry name" value="COILED-COIL DOMAIN-CONTAINING PROTEIN 151"/>
    <property type="match status" value="1"/>
</dbReference>
<proteinExistence type="predicted"/>
<feature type="compositionally biased region" description="Basic and acidic residues" evidence="2">
    <location>
        <begin position="153"/>
        <end position="170"/>
    </location>
</feature>
<dbReference type="AlphaFoldDB" id="A0A0G4F3J2"/>
<gene>
    <name evidence="3" type="ORF">Cvel_14821</name>
</gene>
<feature type="coiled-coil region" evidence="1">
    <location>
        <begin position="22"/>
        <end position="112"/>
    </location>
</feature>
<dbReference type="EMBL" id="CDMZ01000076">
    <property type="protein sequence ID" value="CEM06064.1"/>
    <property type="molecule type" value="Genomic_DNA"/>
</dbReference>
<protein>
    <submittedName>
        <fullName evidence="3">Uncharacterized protein</fullName>
    </submittedName>
</protein>
<organism evidence="3">
    <name type="scientific">Chromera velia CCMP2878</name>
    <dbReference type="NCBI Taxonomy" id="1169474"/>
    <lineage>
        <taxon>Eukaryota</taxon>
        <taxon>Sar</taxon>
        <taxon>Alveolata</taxon>
        <taxon>Colpodellida</taxon>
        <taxon>Chromeraceae</taxon>
        <taxon>Chromera</taxon>
    </lineage>
</organism>
<reference evidence="3" key="1">
    <citation type="submission" date="2014-11" db="EMBL/GenBank/DDBJ databases">
        <authorList>
            <person name="Otto D Thomas"/>
            <person name="Naeem Raeece"/>
        </authorList>
    </citation>
    <scope>NUCLEOTIDE SEQUENCE</scope>
</reference>
<dbReference type="Gene3D" id="1.20.5.170">
    <property type="match status" value="1"/>
</dbReference>
<evidence type="ECO:0000313" key="3">
    <source>
        <dbReference type="EMBL" id="CEM06064.1"/>
    </source>
</evidence>
<sequence length="418" mass="48176">MKTCRTGYSSWMDELSRSKLRLDQSRNETARLHRRLRELQDKLVELEMNAQRPTSDDSPHLRHIRVLENRLDKAMIKFNEAQSIRKTYEQIVRRLRDERVSFDHQLAALERALQAELHRFEQSVIDERRQREKEVAEKRALVQARVDFNQKLEQREREAKKKAEIEKAQETRPPTATGVSETRVSALAEEEEERRRLADYAEAFRRVKEATGVSDVNENSGRIEELQAERARLRAHLDELKYSSGAGERRRQAADDLEAQVVEANQRYERARMKVERIMKVLVAAKAGIEHLHERVDTVPIDGEQTVPPGSITDDKVEEALGAVNVKLQRLLELTQMTLKNNIRITLPTAEADDAEEDEEVEEDVDEEVHGRSSIKHSSVLILEQQQKKLRYVSGFLAFVRGTLCLPGCVSRSSCTIA</sequence>
<dbReference type="GO" id="GO:0035253">
    <property type="term" value="C:ciliary rootlet"/>
    <property type="evidence" value="ECO:0007669"/>
    <property type="project" value="TreeGrafter"/>
</dbReference>
<dbReference type="SUPFAM" id="SSF57997">
    <property type="entry name" value="Tropomyosin"/>
    <property type="match status" value="1"/>
</dbReference>
<dbReference type="PhylomeDB" id="A0A0G4F3J2"/>
<dbReference type="PANTHER" id="PTHR46518:SF1">
    <property type="entry name" value="OUTER DYNEIN ARM-DOCKING COMPLEX SUBUNIT 3"/>
    <property type="match status" value="1"/>
</dbReference>
<keyword evidence="1" id="KW-0175">Coiled coil</keyword>
<dbReference type="GO" id="GO:0097542">
    <property type="term" value="C:ciliary tip"/>
    <property type="evidence" value="ECO:0007669"/>
    <property type="project" value="TreeGrafter"/>
</dbReference>
<feature type="region of interest" description="Disordered" evidence="2">
    <location>
        <begin position="153"/>
        <end position="188"/>
    </location>
</feature>
<dbReference type="InterPro" id="IPR033192">
    <property type="entry name" value="ODAD3"/>
</dbReference>